<evidence type="ECO:0000313" key="2">
    <source>
        <dbReference type="Proteomes" id="UP000215145"/>
    </source>
</evidence>
<gene>
    <name evidence="1" type="ORF">CGZ75_18020</name>
</gene>
<comment type="caution">
    <text evidence="1">The sequence shown here is derived from an EMBL/GenBank/DDBJ whole genome shotgun (WGS) entry which is preliminary data.</text>
</comment>
<evidence type="ECO:0000313" key="1">
    <source>
        <dbReference type="EMBL" id="OXM14771.1"/>
    </source>
</evidence>
<name>A0A229NYD5_9BACL</name>
<dbReference type="RefSeq" id="WP_089525588.1">
    <property type="nucleotide sequence ID" value="NZ_NMUQ01000002.1"/>
</dbReference>
<keyword evidence="2" id="KW-1185">Reference proteome</keyword>
<reference evidence="1 2" key="1">
    <citation type="submission" date="2017-07" db="EMBL/GenBank/DDBJ databases">
        <title>Paenibacillus herberti R33 genome sequencing and assembly.</title>
        <authorList>
            <person name="Su W."/>
        </authorList>
    </citation>
    <scope>NUCLEOTIDE SEQUENCE [LARGE SCALE GENOMIC DNA]</scope>
    <source>
        <strain evidence="1 2">R33</strain>
    </source>
</reference>
<organism evidence="1 2">
    <name type="scientific">Paenibacillus herberti</name>
    <dbReference type="NCBI Taxonomy" id="1619309"/>
    <lineage>
        <taxon>Bacteria</taxon>
        <taxon>Bacillati</taxon>
        <taxon>Bacillota</taxon>
        <taxon>Bacilli</taxon>
        <taxon>Bacillales</taxon>
        <taxon>Paenibacillaceae</taxon>
        <taxon>Paenibacillus</taxon>
    </lineage>
</organism>
<dbReference type="Proteomes" id="UP000215145">
    <property type="component" value="Unassembled WGS sequence"/>
</dbReference>
<dbReference type="AlphaFoldDB" id="A0A229NYD5"/>
<proteinExistence type="predicted"/>
<dbReference type="EMBL" id="NMUQ01000002">
    <property type="protein sequence ID" value="OXM14771.1"/>
    <property type="molecule type" value="Genomic_DNA"/>
</dbReference>
<protein>
    <submittedName>
        <fullName evidence="1">Uncharacterized protein</fullName>
    </submittedName>
</protein>
<accession>A0A229NYD5</accession>
<sequence>MPPIGSILAPGGRFDFETPSQVFTINRADVVLTGVANGVTFKLSFTLENVGGVFTNVTNITTTGPIMTVFESGSFLIDDK</sequence>